<dbReference type="Proteomes" id="UP000779900">
    <property type="component" value="Unassembled WGS sequence"/>
</dbReference>
<organism evidence="1 2">
    <name type="scientific">candidate division WOR-3 bacterium</name>
    <dbReference type="NCBI Taxonomy" id="2052148"/>
    <lineage>
        <taxon>Bacteria</taxon>
        <taxon>Bacteria division WOR-3</taxon>
    </lineage>
</organism>
<protein>
    <submittedName>
        <fullName evidence="1">Uncharacterized protein</fullName>
    </submittedName>
</protein>
<name>A0A938BTA9_UNCW3</name>
<gene>
    <name evidence="1" type="ORF">FJY68_07270</name>
</gene>
<proteinExistence type="predicted"/>
<accession>A0A938BTA9</accession>
<dbReference type="EMBL" id="VGIR01000038">
    <property type="protein sequence ID" value="MBM3331634.1"/>
    <property type="molecule type" value="Genomic_DNA"/>
</dbReference>
<dbReference type="AlphaFoldDB" id="A0A938BTA9"/>
<evidence type="ECO:0000313" key="2">
    <source>
        <dbReference type="Proteomes" id="UP000779900"/>
    </source>
</evidence>
<sequence length="325" mass="34985">MGVRVTPDLDTLNTFLICNIADDSFIQSDPTVTFTGENYLVVWSDEKYGPSNAYHPFAARVSPAGVVLDSGVRVSTSSAYEYRPNVADDGERSLVVWSGSSNGSYGRFVNREGLPEDGAFQIAPGTASGPNLCFGDSNYLVVWHQGTYPALQLYGNLVSRQGDLVGSTIPIAADGGCHRWANVAYDGSRFLAVWMSGENNLPETIFGQFIAKDGSLLGGRFPVSGTSAVQRWWPALAFSDSNCLVVWEQGTSRDVYGNVDVPVAGIAEPPQAPAAREQPRPSIAVSIPYGRALVYDALGRRSEALKPGVYFTRESGKTGKAIRVR</sequence>
<evidence type="ECO:0000313" key="1">
    <source>
        <dbReference type="EMBL" id="MBM3331634.1"/>
    </source>
</evidence>
<reference evidence="1" key="1">
    <citation type="submission" date="2019-03" db="EMBL/GenBank/DDBJ databases">
        <title>Lake Tanganyika Metagenome-Assembled Genomes (MAGs).</title>
        <authorList>
            <person name="Tran P."/>
        </authorList>
    </citation>
    <scope>NUCLEOTIDE SEQUENCE</scope>
    <source>
        <strain evidence="1">K_DeepCast_150m_m2_040</strain>
    </source>
</reference>
<comment type="caution">
    <text evidence="1">The sequence shown here is derived from an EMBL/GenBank/DDBJ whole genome shotgun (WGS) entry which is preliminary data.</text>
</comment>